<dbReference type="OMA" id="NAFTEAC"/>
<dbReference type="InterPro" id="IPR004675">
    <property type="entry name" value="AhpD_core"/>
</dbReference>
<dbReference type="InterPro" id="IPR003779">
    <property type="entry name" value="CMD-like"/>
</dbReference>
<dbReference type="PANTHER" id="PTHR33930">
    <property type="entry name" value="ALKYL HYDROPEROXIDE REDUCTASE AHPD"/>
    <property type="match status" value="1"/>
</dbReference>
<gene>
    <name evidence="2" type="primary">ahpD</name>
    <name evidence="3" type="ORF">LH440_02360</name>
    <name evidence="2" type="ORF">LHGZ1_2284</name>
</gene>
<feature type="domain" description="Carboxymuconolactone decarboxylase-like" evidence="1">
    <location>
        <begin position="26"/>
        <end position="107"/>
    </location>
</feature>
<reference evidence="4" key="2">
    <citation type="submission" date="2017-06" db="EMBL/GenBank/DDBJ databases">
        <title>Whole genome sequence of Laribacter hongkongensis LHGZ1.</title>
        <authorList>
            <person name="Chen D."/>
            <person name="Wu H."/>
            <person name="Chen J."/>
        </authorList>
    </citation>
    <scope>NUCLEOTIDE SEQUENCE [LARGE SCALE GENOMIC DNA]</scope>
    <source>
        <strain evidence="4">LHGZ1</strain>
    </source>
</reference>
<dbReference type="NCBIfam" id="TIGR00778">
    <property type="entry name" value="ahpD_dom"/>
    <property type="match status" value="1"/>
</dbReference>
<accession>A0A248LKP6</accession>
<proteinExistence type="predicted"/>
<protein>
    <submittedName>
        <fullName evidence="2">Alkyl hydroperoxide reductase AhpD</fullName>
    </submittedName>
    <submittedName>
        <fullName evidence="3">Carboxymuconolactone decarboxylase family protein</fullName>
    </submittedName>
</protein>
<dbReference type="GO" id="GO:0051920">
    <property type="term" value="F:peroxiredoxin activity"/>
    <property type="evidence" value="ECO:0007669"/>
    <property type="project" value="InterPro"/>
</dbReference>
<dbReference type="GeneID" id="75108491"/>
<evidence type="ECO:0000313" key="3">
    <source>
        <dbReference type="EMBL" id="MCG9024763.1"/>
    </source>
</evidence>
<dbReference type="SUPFAM" id="SSF69118">
    <property type="entry name" value="AhpD-like"/>
    <property type="match status" value="1"/>
</dbReference>
<evidence type="ECO:0000313" key="4">
    <source>
        <dbReference type="Proteomes" id="UP000197424"/>
    </source>
</evidence>
<evidence type="ECO:0000313" key="2">
    <source>
        <dbReference type="EMBL" id="ASJ25115.1"/>
    </source>
</evidence>
<dbReference type="AlphaFoldDB" id="A0A248LKP6"/>
<name>A0A248LKP6_9NEIS</name>
<dbReference type="EMBL" id="CP022115">
    <property type="protein sequence ID" value="ASJ25115.1"/>
    <property type="molecule type" value="Genomic_DNA"/>
</dbReference>
<evidence type="ECO:0000313" key="5">
    <source>
        <dbReference type="Proteomes" id="UP001200247"/>
    </source>
</evidence>
<reference evidence="3 5" key="4">
    <citation type="submission" date="2021-10" db="EMBL/GenBank/DDBJ databases">
        <title>Whole-genome sequencing analysis of Laribacter hongkongensis: virulence gene profiles, carbohydrate-active enzyme prediction, and antimicrobial resistance characterization.</title>
        <authorList>
            <person name="Yuan P."/>
            <person name="Zhan Y."/>
            <person name="Chen D."/>
        </authorList>
    </citation>
    <scope>NUCLEOTIDE SEQUENCE [LARGE SCALE GENOMIC DNA]</scope>
    <source>
        <strain evidence="3 5">W67</strain>
    </source>
</reference>
<evidence type="ECO:0000259" key="1">
    <source>
        <dbReference type="Pfam" id="PF02627"/>
    </source>
</evidence>
<dbReference type="OrthoDB" id="1683318at2"/>
<dbReference type="Pfam" id="PF02627">
    <property type="entry name" value="CMD"/>
    <property type="match status" value="1"/>
</dbReference>
<reference evidence="2" key="3">
    <citation type="submission" date="2017-06" db="EMBL/GenBank/DDBJ databases">
        <authorList>
            <person name="Kim H.J."/>
            <person name="Triplett B.A."/>
        </authorList>
    </citation>
    <scope>NUCLEOTIDE SEQUENCE</scope>
    <source>
        <strain evidence="2">HLGZ1</strain>
    </source>
</reference>
<sequence>MAIGSYKELTQTVSGELAQLRQSQSDVMTAFGQLAQAANKPGVLDKKAKEFVALGIAVAGRCDDCIGFHVKALVQLGATRAEIEEVLAVAVYMGGGPSLMYSTHALKAFEEFSA</sequence>
<dbReference type="EMBL" id="JAJAXM010000003">
    <property type="protein sequence ID" value="MCG9024763.1"/>
    <property type="molecule type" value="Genomic_DNA"/>
</dbReference>
<reference evidence="2" key="1">
    <citation type="journal article" date="2017" name="J. Antimicrob. Chemother.">
        <title>Emergence and genomic analysis of MDR Laribacter hongkongensis strain HLGZ1 from Guangzhou, China.</title>
        <authorList>
            <person name="Wu H.K."/>
            <person name="Chen J.H."/>
            <person name="Yang L."/>
            <person name="Li A.R."/>
            <person name="Su D.H."/>
            <person name="Lin Y.P."/>
            <person name="Chen D.Q."/>
        </authorList>
    </citation>
    <scope>NUCLEOTIDE SEQUENCE</scope>
    <source>
        <strain evidence="2">HLGZ1</strain>
    </source>
</reference>
<dbReference type="Proteomes" id="UP000197424">
    <property type="component" value="Chromosome"/>
</dbReference>
<dbReference type="Gene3D" id="1.20.1290.10">
    <property type="entry name" value="AhpD-like"/>
    <property type="match status" value="1"/>
</dbReference>
<dbReference type="PANTHER" id="PTHR33930:SF2">
    <property type="entry name" value="BLR3452 PROTEIN"/>
    <property type="match status" value="1"/>
</dbReference>
<organism evidence="2 4">
    <name type="scientific">Laribacter hongkongensis</name>
    <dbReference type="NCBI Taxonomy" id="168471"/>
    <lineage>
        <taxon>Bacteria</taxon>
        <taxon>Pseudomonadati</taxon>
        <taxon>Pseudomonadota</taxon>
        <taxon>Betaproteobacteria</taxon>
        <taxon>Neisseriales</taxon>
        <taxon>Aquaspirillaceae</taxon>
        <taxon>Laribacter</taxon>
    </lineage>
</organism>
<dbReference type="RefSeq" id="WP_012697686.1">
    <property type="nucleotide sequence ID" value="NZ_CP022115.1"/>
</dbReference>
<dbReference type="InterPro" id="IPR029032">
    <property type="entry name" value="AhpD-like"/>
</dbReference>
<dbReference type="Proteomes" id="UP001200247">
    <property type="component" value="Unassembled WGS sequence"/>
</dbReference>